<evidence type="ECO:0000313" key="2">
    <source>
        <dbReference type="Proteomes" id="UP000054359"/>
    </source>
</evidence>
<feature type="non-terminal residue" evidence="1">
    <location>
        <position position="57"/>
    </location>
</feature>
<dbReference type="Proteomes" id="UP000054359">
    <property type="component" value="Unassembled WGS sequence"/>
</dbReference>
<proteinExistence type="predicted"/>
<protein>
    <submittedName>
        <fullName evidence="1">Uncharacterized protein</fullName>
    </submittedName>
</protein>
<sequence>MPLLPYISFIQRKKKKQRGQDKPKVSGDLELQDNLEIVMISSVVDESLYRMEGAEDT</sequence>
<name>A0A087SY22_STEMI</name>
<keyword evidence="2" id="KW-1185">Reference proteome</keyword>
<dbReference type="AlphaFoldDB" id="A0A087SY22"/>
<reference evidence="1 2" key="1">
    <citation type="submission" date="2013-11" db="EMBL/GenBank/DDBJ databases">
        <title>Genome sequencing of Stegodyphus mimosarum.</title>
        <authorList>
            <person name="Bechsgaard J."/>
        </authorList>
    </citation>
    <scope>NUCLEOTIDE SEQUENCE [LARGE SCALE GENOMIC DNA]</scope>
</reference>
<evidence type="ECO:0000313" key="1">
    <source>
        <dbReference type="EMBL" id="KFM57761.1"/>
    </source>
</evidence>
<accession>A0A087SY22</accession>
<organism evidence="1 2">
    <name type="scientific">Stegodyphus mimosarum</name>
    <name type="common">African social velvet spider</name>
    <dbReference type="NCBI Taxonomy" id="407821"/>
    <lineage>
        <taxon>Eukaryota</taxon>
        <taxon>Metazoa</taxon>
        <taxon>Ecdysozoa</taxon>
        <taxon>Arthropoda</taxon>
        <taxon>Chelicerata</taxon>
        <taxon>Arachnida</taxon>
        <taxon>Araneae</taxon>
        <taxon>Araneomorphae</taxon>
        <taxon>Entelegynae</taxon>
        <taxon>Eresoidea</taxon>
        <taxon>Eresidae</taxon>
        <taxon>Stegodyphus</taxon>
    </lineage>
</organism>
<dbReference type="EMBL" id="KK112481">
    <property type="protein sequence ID" value="KFM57761.1"/>
    <property type="molecule type" value="Genomic_DNA"/>
</dbReference>
<gene>
    <name evidence="1" type="ORF">X975_14320</name>
</gene>